<accession>A0A3L8DKF9</accession>
<dbReference type="AlphaFoldDB" id="A0A3L8DKF9"/>
<name>A0A3L8DKF9_OOCBI</name>
<proteinExistence type="predicted"/>
<dbReference type="Proteomes" id="UP000279307">
    <property type="component" value="Chromosome 7"/>
</dbReference>
<reference evidence="1" key="2">
    <citation type="submission" date="2018-07" db="EMBL/GenBank/DDBJ databases">
        <authorList>
            <person name="Mckenzie S.K."/>
            <person name="Kronauer D.J.C."/>
        </authorList>
    </citation>
    <scope>NUCLEOTIDE SEQUENCE</scope>
    <source>
        <strain evidence="1">Clonal line C1</strain>
    </source>
</reference>
<evidence type="ECO:0000313" key="1">
    <source>
        <dbReference type="EMBL" id="RLU20826.1"/>
    </source>
</evidence>
<sequence>MRSNVGTCRNSSHQFL</sequence>
<dbReference type="EMBL" id="QOIP01000007">
    <property type="protein sequence ID" value="RLU20826.1"/>
    <property type="molecule type" value="Genomic_DNA"/>
</dbReference>
<gene>
    <name evidence="1" type="ORF">DMN91_007440</name>
</gene>
<organism evidence="1">
    <name type="scientific">Ooceraea biroi</name>
    <name type="common">Clonal raider ant</name>
    <name type="synonym">Cerapachys biroi</name>
    <dbReference type="NCBI Taxonomy" id="2015173"/>
    <lineage>
        <taxon>Eukaryota</taxon>
        <taxon>Metazoa</taxon>
        <taxon>Ecdysozoa</taxon>
        <taxon>Arthropoda</taxon>
        <taxon>Hexapoda</taxon>
        <taxon>Insecta</taxon>
        <taxon>Pterygota</taxon>
        <taxon>Neoptera</taxon>
        <taxon>Endopterygota</taxon>
        <taxon>Hymenoptera</taxon>
        <taxon>Apocrita</taxon>
        <taxon>Aculeata</taxon>
        <taxon>Formicoidea</taxon>
        <taxon>Formicidae</taxon>
        <taxon>Dorylinae</taxon>
        <taxon>Ooceraea</taxon>
    </lineage>
</organism>
<reference evidence="1" key="1">
    <citation type="journal article" date="2018" name="Genome Res.">
        <title>The genomic architecture and molecular evolution of ant odorant receptors.</title>
        <authorList>
            <person name="McKenzie S.K."/>
            <person name="Kronauer D.J.C."/>
        </authorList>
    </citation>
    <scope>NUCLEOTIDE SEQUENCE [LARGE SCALE GENOMIC DNA]</scope>
    <source>
        <strain evidence="1">Clonal line C1</strain>
    </source>
</reference>
<protein>
    <submittedName>
        <fullName evidence="1">Uncharacterized protein</fullName>
    </submittedName>
</protein>
<feature type="non-terminal residue" evidence="1">
    <location>
        <position position="16"/>
    </location>
</feature>
<comment type="caution">
    <text evidence="1">The sequence shown here is derived from an EMBL/GenBank/DDBJ whole genome shotgun (WGS) entry which is preliminary data.</text>
</comment>